<dbReference type="EMBL" id="MU839832">
    <property type="protein sequence ID" value="KAK1756420.1"/>
    <property type="molecule type" value="Genomic_DNA"/>
</dbReference>
<dbReference type="InterPro" id="IPR051706">
    <property type="entry name" value="Glycosyltransferase_domain"/>
</dbReference>
<dbReference type="SUPFAM" id="SSF53448">
    <property type="entry name" value="Nucleotide-diphospho-sugar transferases"/>
    <property type="match status" value="1"/>
</dbReference>
<comment type="caution">
    <text evidence="4">The sequence shown here is derived from an EMBL/GenBank/DDBJ whole genome shotgun (WGS) entry which is preliminary data.</text>
</comment>
<feature type="transmembrane region" description="Helical" evidence="3">
    <location>
        <begin position="307"/>
        <end position="324"/>
    </location>
</feature>
<dbReference type="InterPro" id="IPR029044">
    <property type="entry name" value="Nucleotide-diphossugar_trans"/>
</dbReference>
<dbReference type="InterPro" id="IPR007577">
    <property type="entry name" value="GlycoTrfase_DXD_sugar-bd_CS"/>
</dbReference>
<evidence type="ECO:0000256" key="2">
    <source>
        <dbReference type="ARBA" id="ARBA00022679"/>
    </source>
</evidence>
<keyword evidence="2" id="KW-0808">Transferase</keyword>
<evidence type="ECO:0000313" key="4">
    <source>
        <dbReference type="EMBL" id="KAK1756420.1"/>
    </source>
</evidence>
<keyword evidence="5" id="KW-1185">Reference proteome</keyword>
<dbReference type="GO" id="GO:0000030">
    <property type="term" value="F:mannosyltransferase activity"/>
    <property type="evidence" value="ECO:0007669"/>
    <property type="project" value="TreeGrafter"/>
</dbReference>
<evidence type="ECO:0008006" key="6">
    <source>
        <dbReference type="Google" id="ProtNLM"/>
    </source>
</evidence>
<dbReference type="PANTHER" id="PTHR32385">
    <property type="entry name" value="MANNOSYL PHOSPHORYLINOSITOL CERAMIDE SYNTHASE"/>
    <property type="match status" value="1"/>
</dbReference>
<evidence type="ECO:0000256" key="1">
    <source>
        <dbReference type="ARBA" id="ARBA00009003"/>
    </source>
</evidence>
<dbReference type="Proteomes" id="UP001239445">
    <property type="component" value="Unassembled WGS sequence"/>
</dbReference>
<accession>A0AAJ0FCR6</accession>
<gene>
    <name evidence="4" type="ORF">QBC47DRAFT_185877</name>
</gene>
<comment type="similarity">
    <text evidence="1">Belongs to the glycosyltransferase 32 family.</text>
</comment>
<dbReference type="Pfam" id="PF04488">
    <property type="entry name" value="Gly_transf_sug"/>
    <property type="match status" value="1"/>
</dbReference>
<sequence length="335" mass="38330">MGAITLPARVHRTPRPLFTCLIIFGILGLWCARTFLHQLWTLAALPVIWWDHSDRFLLSAQVDDFDITFANYSVHQVSAAPYEDRVPAILHHVAMGGAGAEAHIEKWKTVRQTCIDMHPDWEVFLWTDDLANQFVADNYPELYDMWRTYRYPIQKIDALRYMILYHYGGVILDMDLQCRRALGPLRRFNFVAPAAHPTGFSVGFMMASKRNEFVGRLVQNLEGYNRHWLGLPYPTVMFSTGCHYASTVHAYQPNRSELKILAGPPNNFKLHSLNGHVATPIFDHLGSSSWHSYDASMITSLGRAKTWKIPALMILSVGTTLFVIRRAKRRRGMKA</sequence>
<evidence type="ECO:0000313" key="5">
    <source>
        <dbReference type="Proteomes" id="UP001239445"/>
    </source>
</evidence>
<dbReference type="PANTHER" id="PTHR32385:SF15">
    <property type="entry name" value="INOSITOL PHOSPHOCERAMIDE MANNOSYLTRANSFERASE 1"/>
    <property type="match status" value="1"/>
</dbReference>
<keyword evidence="3" id="KW-1133">Transmembrane helix</keyword>
<dbReference type="GO" id="GO:0051999">
    <property type="term" value="P:mannosyl-inositol phosphorylceramide biosynthetic process"/>
    <property type="evidence" value="ECO:0007669"/>
    <property type="project" value="TreeGrafter"/>
</dbReference>
<dbReference type="GO" id="GO:0016020">
    <property type="term" value="C:membrane"/>
    <property type="evidence" value="ECO:0007669"/>
    <property type="project" value="GOC"/>
</dbReference>
<keyword evidence="3" id="KW-0472">Membrane</keyword>
<proteinExistence type="inferred from homology"/>
<keyword evidence="3" id="KW-0812">Transmembrane</keyword>
<name>A0AAJ0FCR6_9PEZI</name>
<organism evidence="4 5">
    <name type="scientific">Echria macrotheca</name>
    <dbReference type="NCBI Taxonomy" id="438768"/>
    <lineage>
        <taxon>Eukaryota</taxon>
        <taxon>Fungi</taxon>
        <taxon>Dikarya</taxon>
        <taxon>Ascomycota</taxon>
        <taxon>Pezizomycotina</taxon>
        <taxon>Sordariomycetes</taxon>
        <taxon>Sordariomycetidae</taxon>
        <taxon>Sordariales</taxon>
        <taxon>Schizotheciaceae</taxon>
        <taxon>Echria</taxon>
    </lineage>
</organism>
<dbReference type="AlphaFoldDB" id="A0AAJ0FCR6"/>
<reference evidence="4" key="1">
    <citation type="submission" date="2023-06" db="EMBL/GenBank/DDBJ databases">
        <title>Genome-scale phylogeny and comparative genomics of the fungal order Sordariales.</title>
        <authorList>
            <consortium name="Lawrence Berkeley National Laboratory"/>
            <person name="Hensen N."/>
            <person name="Bonometti L."/>
            <person name="Westerberg I."/>
            <person name="Brannstrom I.O."/>
            <person name="Guillou S."/>
            <person name="Cros-Aarteil S."/>
            <person name="Calhoun S."/>
            <person name="Haridas S."/>
            <person name="Kuo A."/>
            <person name="Mondo S."/>
            <person name="Pangilinan J."/>
            <person name="Riley R."/>
            <person name="Labutti K."/>
            <person name="Andreopoulos B."/>
            <person name="Lipzen A."/>
            <person name="Chen C."/>
            <person name="Yanf M."/>
            <person name="Daum C."/>
            <person name="Ng V."/>
            <person name="Clum A."/>
            <person name="Steindorff A."/>
            <person name="Ohm R."/>
            <person name="Martin F."/>
            <person name="Silar P."/>
            <person name="Natvig D."/>
            <person name="Lalanne C."/>
            <person name="Gautier V."/>
            <person name="Ament-Velasquez S.L."/>
            <person name="Kruys A."/>
            <person name="Hutchinson M.I."/>
            <person name="Powell A.J."/>
            <person name="Barry K."/>
            <person name="Miller A.N."/>
            <person name="Grigoriev I.V."/>
            <person name="Debuchy R."/>
            <person name="Gladieux P."/>
            <person name="Thoren M.H."/>
            <person name="Johannesson H."/>
        </authorList>
    </citation>
    <scope>NUCLEOTIDE SEQUENCE</scope>
    <source>
        <strain evidence="4">PSN4</strain>
    </source>
</reference>
<protein>
    <recommendedName>
        <fullName evidence="6">Glycosyltransferase family 32 protein</fullName>
    </recommendedName>
</protein>
<feature type="transmembrane region" description="Helical" evidence="3">
    <location>
        <begin position="17"/>
        <end position="36"/>
    </location>
</feature>
<evidence type="ECO:0000256" key="3">
    <source>
        <dbReference type="SAM" id="Phobius"/>
    </source>
</evidence>
<dbReference type="Gene3D" id="3.90.550.20">
    <property type="match status" value="1"/>
</dbReference>